<keyword evidence="5" id="KW-1185">Reference proteome</keyword>
<name>A0A2N5N370_9BACL</name>
<accession>A0A2N5N370</accession>
<feature type="binding site" evidence="3">
    <location>
        <position position="271"/>
    </location>
    <ligand>
        <name>a divalent metal cation</name>
        <dbReference type="ChEBI" id="CHEBI:60240"/>
        <label>1</label>
    </ligand>
</feature>
<dbReference type="Proteomes" id="UP000234789">
    <property type="component" value="Unassembled WGS sequence"/>
</dbReference>
<organism evidence="4 5">
    <name type="scientific">Paenibacillus pasadenensis</name>
    <dbReference type="NCBI Taxonomy" id="217090"/>
    <lineage>
        <taxon>Bacteria</taxon>
        <taxon>Bacillati</taxon>
        <taxon>Bacillota</taxon>
        <taxon>Bacilli</taxon>
        <taxon>Bacillales</taxon>
        <taxon>Paenibacillaceae</taxon>
        <taxon>Paenibacillus</taxon>
    </lineage>
</organism>
<evidence type="ECO:0000256" key="3">
    <source>
        <dbReference type="PIRSR" id="PIRSR602678-1"/>
    </source>
</evidence>
<evidence type="ECO:0000313" key="5">
    <source>
        <dbReference type="Proteomes" id="UP000234789"/>
    </source>
</evidence>
<comment type="caution">
    <text evidence="4">The sequence shown here is derived from an EMBL/GenBank/DDBJ whole genome shotgun (WGS) entry which is preliminary data.</text>
</comment>
<dbReference type="AlphaFoldDB" id="A0A2N5N370"/>
<dbReference type="GO" id="GO:0046872">
    <property type="term" value="F:metal ion binding"/>
    <property type="evidence" value="ECO:0007669"/>
    <property type="project" value="UniProtKB-KW"/>
</dbReference>
<dbReference type="Pfam" id="PF01784">
    <property type="entry name" value="DUF34_NIF3"/>
    <property type="match status" value="1"/>
</dbReference>
<protein>
    <recommendedName>
        <fullName evidence="2">GTP cyclohydrolase 1 type 2 homolog</fullName>
    </recommendedName>
</protein>
<feature type="binding site" evidence="3">
    <location>
        <position position="101"/>
    </location>
    <ligand>
        <name>a divalent metal cation</name>
        <dbReference type="ChEBI" id="CHEBI:60240"/>
        <label>1</label>
    </ligand>
</feature>
<sequence>MTWTIGEAVRRLLQLELDEARLGEPAAGGSAAGSDSLGNLGHPAAGGSAAGAGSAPLSAGADGLLAGDPQRTLTGVAVSFAASLDALERAGDVGANLLVAHEGLYFSHQADAAWTAASEAAQAKRRRIEASGIAVCRWHDGPHRLRPDVITAGLVRRLGWEDAVIRTLPEATIIRLPEPLSAAAAAELAKRRLGASGVRAAGDLAHPCRTVAVTVGYRGGGELAARLYEEHGAELLLAGEGPEWEAPEYVRDAVRLGRRIALLYVGHAASEQPGMELAAERIGRLLPGVPVHFLNERDGIQII</sequence>
<evidence type="ECO:0000313" key="4">
    <source>
        <dbReference type="EMBL" id="PLT44773.1"/>
    </source>
</evidence>
<dbReference type="EMBL" id="NFEZ01000004">
    <property type="protein sequence ID" value="PLT44773.1"/>
    <property type="molecule type" value="Genomic_DNA"/>
</dbReference>
<feature type="binding site" evidence="3">
    <location>
        <position position="267"/>
    </location>
    <ligand>
        <name>a divalent metal cation</name>
        <dbReference type="ChEBI" id="CHEBI:60240"/>
        <label>1</label>
    </ligand>
</feature>
<reference evidence="4 5" key="1">
    <citation type="submission" date="2017-05" db="EMBL/GenBank/DDBJ databases">
        <title>Functional genome analysis of Paenibacillus pasadenensis strain R16: insights on endophytic life style and antifungal activity.</title>
        <authorList>
            <person name="Passera A."/>
            <person name="Marcolungo L."/>
            <person name="Casati P."/>
            <person name="Brasca M."/>
            <person name="Quaglino F."/>
            <person name="Delledonne M."/>
        </authorList>
    </citation>
    <scope>NUCLEOTIDE SEQUENCE [LARGE SCALE GENOMIC DNA]</scope>
    <source>
        <strain evidence="4 5">R16</strain>
    </source>
</reference>
<dbReference type="InterPro" id="IPR036069">
    <property type="entry name" value="DUF34/NIF3_sf"/>
</dbReference>
<evidence type="ECO:0000256" key="2">
    <source>
        <dbReference type="ARBA" id="ARBA00022112"/>
    </source>
</evidence>
<comment type="similarity">
    <text evidence="1">Belongs to the GTP cyclohydrolase I type 2/NIF3 family.</text>
</comment>
<keyword evidence="3" id="KW-0479">Metal-binding</keyword>
<dbReference type="SUPFAM" id="SSF102705">
    <property type="entry name" value="NIF3 (NGG1p interacting factor 3)-like"/>
    <property type="match status" value="1"/>
</dbReference>
<gene>
    <name evidence="4" type="ORF">B8V81_3204</name>
</gene>
<dbReference type="RefSeq" id="WP_101808700.1">
    <property type="nucleotide sequence ID" value="NZ_NFEZ01000004.1"/>
</dbReference>
<dbReference type="InterPro" id="IPR002678">
    <property type="entry name" value="DUF34/NIF3"/>
</dbReference>
<proteinExistence type="inferred from homology"/>
<evidence type="ECO:0000256" key="1">
    <source>
        <dbReference type="ARBA" id="ARBA00006964"/>
    </source>
</evidence>
<dbReference type="Gene3D" id="3.40.1390.30">
    <property type="entry name" value="NIF3 (NGG1p interacting factor 3)-like"/>
    <property type="match status" value="2"/>
</dbReference>